<dbReference type="OrthoDB" id="1110908at2759"/>
<dbReference type="PANTHER" id="PTHR31286:SF180">
    <property type="entry name" value="OS10G0362600 PROTEIN"/>
    <property type="match status" value="1"/>
</dbReference>
<evidence type="ECO:0000256" key="1">
    <source>
        <dbReference type="SAM" id="MobiDB-lite"/>
    </source>
</evidence>
<feature type="region of interest" description="Disordered" evidence="1">
    <location>
        <begin position="287"/>
        <end position="408"/>
    </location>
</feature>
<dbReference type="InterPro" id="IPR040256">
    <property type="entry name" value="At4g02000-like"/>
</dbReference>
<protein>
    <recommendedName>
        <fullName evidence="4">ATPase, F1/V1/A1 complex, alpha/beta subunit, Zinc knuckle CX2CX4HX4C</fullName>
    </recommendedName>
</protein>
<dbReference type="Proteomes" id="UP000245207">
    <property type="component" value="Unassembled WGS sequence"/>
</dbReference>
<reference evidence="2 3" key="1">
    <citation type="journal article" date="2018" name="Mol. Plant">
        <title>The genome of Artemisia annua provides insight into the evolution of Asteraceae family and artemisinin biosynthesis.</title>
        <authorList>
            <person name="Shen Q."/>
            <person name="Zhang L."/>
            <person name="Liao Z."/>
            <person name="Wang S."/>
            <person name="Yan T."/>
            <person name="Shi P."/>
            <person name="Liu M."/>
            <person name="Fu X."/>
            <person name="Pan Q."/>
            <person name="Wang Y."/>
            <person name="Lv Z."/>
            <person name="Lu X."/>
            <person name="Zhang F."/>
            <person name="Jiang W."/>
            <person name="Ma Y."/>
            <person name="Chen M."/>
            <person name="Hao X."/>
            <person name="Li L."/>
            <person name="Tang Y."/>
            <person name="Lv G."/>
            <person name="Zhou Y."/>
            <person name="Sun X."/>
            <person name="Brodelius P.E."/>
            <person name="Rose J.K.C."/>
            <person name="Tang K."/>
        </authorList>
    </citation>
    <scope>NUCLEOTIDE SEQUENCE [LARGE SCALE GENOMIC DNA]</scope>
    <source>
        <strain evidence="3">cv. Huhao1</strain>
        <tissue evidence="2">Leaf</tissue>
    </source>
</reference>
<dbReference type="EMBL" id="PKPP01008124">
    <property type="protein sequence ID" value="PWA51529.1"/>
    <property type="molecule type" value="Genomic_DNA"/>
</dbReference>
<gene>
    <name evidence="2" type="ORF">CTI12_AA462710</name>
</gene>
<dbReference type="PANTHER" id="PTHR31286">
    <property type="entry name" value="GLYCINE-RICH CELL WALL STRUCTURAL PROTEIN 1.8-LIKE"/>
    <property type="match status" value="1"/>
</dbReference>
<feature type="compositionally biased region" description="Polar residues" evidence="1">
    <location>
        <begin position="316"/>
        <end position="359"/>
    </location>
</feature>
<comment type="caution">
    <text evidence="2">The sequence shown here is derived from an EMBL/GenBank/DDBJ whole genome shotgun (WGS) entry which is preliminary data.</text>
</comment>
<feature type="compositionally biased region" description="Basic and acidic residues" evidence="1">
    <location>
        <begin position="360"/>
        <end position="381"/>
    </location>
</feature>
<name>A0A2U1LRB4_ARTAN</name>
<feature type="compositionally biased region" description="Polar residues" evidence="1">
    <location>
        <begin position="50"/>
        <end position="63"/>
    </location>
</feature>
<feature type="compositionally biased region" description="Polar residues" evidence="1">
    <location>
        <begin position="395"/>
        <end position="404"/>
    </location>
</feature>
<feature type="compositionally biased region" description="Basic and acidic residues" evidence="1">
    <location>
        <begin position="287"/>
        <end position="311"/>
    </location>
</feature>
<feature type="compositionally biased region" description="Polar residues" evidence="1">
    <location>
        <begin position="74"/>
        <end position="88"/>
    </location>
</feature>
<dbReference type="AlphaFoldDB" id="A0A2U1LRB4"/>
<accession>A0A2U1LRB4</accession>
<keyword evidence="3" id="KW-1185">Reference proteome</keyword>
<evidence type="ECO:0000313" key="3">
    <source>
        <dbReference type="Proteomes" id="UP000245207"/>
    </source>
</evidence>
<organism evidence="2 3">
    <name type="scientific">Artemisia annua</name>
    <name type="common">Sweet wormwood</name>
    <dbReference type="NCBI Taxonomy" id="35608"/>
    <lineage>
        <taxon>Eukaryota</taxon>
        <taxon>Viridiplantae</taxon>
        <taxon>Streptophyta</taxon>
        <taxon>Embryophyta</taxon>
        <taxon>Tracheophyta</taxon>
        <taxon>Spermatophyta</taxon>
        <taxon>Magnoliopsida</taxon>
        <taxon>eudicotyledons</taxon>
        <taxon>Gunneridae</taxon>
        <taxon>Pentapetalae</taxon>
        <taxon>asterids</taxon>
        <taxon>campanulids</taxon>
        <taxon>Asterales</taxon>
        <taxon>Asteraceae</taxon>
        <taxon>Asteroideae</taxon>
        <taxon>Anthemideae</taxon>
        <taxon>Artemisiinae</taxon>
        <taxon>Artemisia</taxon>
    </lineage>
</organism>
<evidence type="ECO:0000313" key="2">
    <source>
        <dbReference type="EMBL" id="PWA51529.1"/>
    </source>
</evidence>
<evidence type="ECO:0008006" key="4">
    <source>
        <dbReference type="Google" id="ProtNLM"/>
    </source>
</evidence>
<feature type="region of interest" description="Disordered" evidence="1">
    <location>
        <begin position="50"/>
        <end position="88"/>
    </location>
</feature>
<proteinExistence type="predicted"/>
<sequence length="460" mass="51182">MSNRNRSSSRAVKTPVWFADHVMNNSSSNRSKEELPVEIGEIRVPVKSQKVNVGDSSNQNNRIGDNGGKVNKSAGGQSNVSKTKNTCSNSECTVQVENSKCGNDVSVTVNTVSDTQTADNNTVNVEKTNVNKETVNDVEISVNKEKECVSDNQKNQVGKITNKNEKPSYVNAAKKANDMSPNKLKFIPTVMTEIGKEVVIFDEDVGNPLIMDQTTANICMHGIGRTEYARVLIEMDAKKEFKESVELQYRDGNQQVKGSKIVKVEYDWKPSVCSYCNVFGHEVKQCSKRPRTEEEIRNKQSQKEKESKHGEGVGQVNKQNAGVSNKNVQRGKQNDYTSGGNKNGVSQQNRWKARQQWSKKTSEKTNEEVSKEGKNYDEEFPKLPPKQKQMKEKATSTSTSSNRYSVLVDEETCDVQELNKMNDNKIVDNESENEVVEDESAVAQELTANELDGGGSSLLN</sequence>